<proteinExistence type="predicted"/>
<name>A0A8T0JAT8_CERPU</name>
<comment type="caution">
    <text evidence="2">The sequence shown here is derived from an EMBL/GenBank/DDBJ whole genome shotgun (WGS) entry which is preliminary data.</text>
</comment>
<accession>A0A8T0JAT8</accession>
<feature type="region of interest" description="Disordered" evidence="1">
    <location>
        <begin position="1"/>
        <end position="29"/>
    </location>
</feature>
<dbReference type="AlphaFoldDB" id="A0A8T0JAT8"/>
<reference evidence="2" key="1">
    <citation type="submission" date="2020-06" db="EMBL/GenBank/DDBJ databases">
        <title>WGS assembly of Ceratodon purpureus strain R40.</title>
        <authorList>
            <person name="Carey S.B."/>
            <person name="Jenkins J."/>
            <person name="Shu S."/>
            <person name="Lovell J.T."/>
            <person name="Sreedasyam A."/>
            <person name="Maumus F."/>
            <person name="Tiley G.P."/>
            <person name="Fernandez-Pozo N."/>
            <person name="Barry K."/>
            <person name="Chen C."/>
            <person name="Wang M."/>
            <person name="Lipzen A."/>
            <person name="Daum C."/>
            <person name="Saski C.A."/>
            <person name="Payton A.C."/>
            <person name="Mcbreen J.C."/>
            <person name="Conrad R.E."/>
            <person name="Kollar L.M."/>
            <person name="Olsson S."/>
            <person name="Huttunen S."/>
            <person name="Landis J.B."/>
            <person name="Wickett N.J."/>
            <person name="Johnson M.G."/>
            <person name="Rensing S.A."/>
            <person name="Grimwood J."/>
            <person name="Schmutz J."/>
            <person name="Mcdaniel S.F."/>
        </authorList>
    </citation>
    <scope>NUCLEOTIDE SEQUENCE</scope>
    <source>
        <strain evidence="2">R40</strain>
    </source>
</reference>
<feature type="region of interest" description="Disordered" evidence="1">
    <location>
        <begin position="72"/>
        <end position="100"/>
    </location>
</feature>
<sequence>MVPTSSPKDNCDHTRQLDEVQDTEYGDKRVDPRDKRVFLTLAELDRSTVPDPTLERQMYTHPDRLTQIMQMRTTNRSRQGEQCPGHGKNLKERHNTRRCE</sequence>
<evidence type="ECO:0000313" key="2">
    <source>
        <dbReference type="EMBL" id="KAG0592059.1"/>
    </source>
</evidence>
<organism evidence="2 3">
    <name type="scientific">Ceratodon purpureus</name>
    <name type="common">Fire moss</name>
    <name type="synonym">Dicranum purpureum</name>
    <dbReference type="NCBI Taxonomy" id="3225"/>
    <lineage>
        <taxon>Eukaryota</taxon>
        <taxon>Viridiplantae</taxon>
        <taxon>Streptophyta</taxon>
        <taxon>Embryophyta</taxon>
        <taxon>Bryophyta</taxon>
        <taxon>Bryophytina</taxon>
        <taxon>Bryopsida</taxon>
        <taxon>Dicranidae</taxon>
        <taxon>Pseudoditrichales</taxon>
        <taxon>Ditrichaceae</taxon>
        <taxon>Ceratodon</taxon>
    </lineage>
</organism>
<protein>
    <submittedName>
        <fullName evidence="2">Uncharacterized protein</fullName>
    </submittedName>
</protein>
<gene>
    <name evidence="2" type="ORF">KC19_1G221600</name>
</gene>
<evidence type="ECO:0000313" key="3">
    <source>
        <dbReference type="Proteomes" id="UP000822688"/>
    </source>
</evidence>
<keyword evidence="3" id="KW-1185">Reference proteome</keyword>
<dbReference type="EMBL" id="CM026421">
    <property type="protein sequence ID" value="KAG0592059.1"/>
    <property type="molecule type" value="Genomic_DNA"/>
</dbReference>
<feature type="compositionally biased region" description="Basic and acidic residues" evidence="1">
    <location>
        <begin position="89"/>
        <end position="100"/>
    </location>
</feature>
<feature type="compositionally biased region" description="Basic and acidic residues" evidence="1">
    <location>
        <begin position="9"/>
        <end position="18"/>
    </location>
</feature>
<dbReference type="Proteomes" id="UP000822688">
    <property type="component" value="Chromosome 1"/>
</dbReference>
<evidence type="ECO:0000256" key="1">
    <source>
        <dbReference type="SAM" id="MobiDB-lite"/>
    </source>
</evidence>